<name>A0A4Q2ABA3_9LACO</name>
<evidence type="ECO:0000313" key="2">
    <source>
        <dbReference type="Proteomes" id="UP000289316"/>
    </source>
</evidence>
<comment type="caution">
    <text evidence="1">The sequence shown here is derived from an EMBL/GenBank/DDBJ whole genome shotgun (WGS) entry which is preliminary data.</text>
</comment>
<dbReference type="SUPFAM" id="SSF160719">
    <property type="entry name" value="gpW/gp25-like"/>
    <property type="match status" value="1"/>
</dbReference>
<proteinExistence type="predicted"/>
<reference evidence="1 2" key="1">
    <citation type="submission" date="2018-09" db="EMBL/GenBank/DDBJ databases">
        <title>Murine metabolic-syndrome-specific gut microbial biobank.</title>
        <authorList>
            <person name="Liu C."/>
        </authorList>
    </citation>
    <scope>NUCLEOTIDE SEQUENCE [LARGE SCALE GENOMIC DNA]</scope>
    <source>
        <strain evidence="1 2">C-30</strain>
    </source>
</reference>
<dbReference type="OrthoDB" id="2088193at2"/>
<gene>
    <name evidence="1" type="ORF">D6C19_09710</name>
</gene>
<dbReference type="EMBL" id="QZFR01000089">
    <property type="protein sequence ID" value="RXV66852.1"/>
    <property type="molecule type" value="Genomic_DNA"/>
</dbReference>
<dbReference type="Pfam" id="PF10934">
    <property type="entry name" value="Sheath_initiator"/>
    <property type="match status" value="1"/>
</dbReference>
<organism evidence="1 2">
    <name type="scientific">Ligilactobacillus murinus</name>
    <dbReference type="NCBI Taxonomy" id="1622"/>
    <lineage>
        <taxon>Bacteria</taxon>
        <taxon>Bacillati</taxon>
        <taxon>Bacillota</taxon>
        <taxon>Bacilli</taxon>
        <taxon>Lactobacillales</taxon>
        <taxon>Lactobacillaceae</taxon>
        <taxon>Ligilactobacillus</taxon>
    </lineage>
</organism>
<protein>
    <submittedName>
        <fullName evidence="1">DUF2634 domain-containing protein</fullName>
    </submittedName>
</protein>
<dbReference type="Gene3D" id="3.10.450.40">
    <property type="match status" value="1"/>
</dbReference>
<sequence>MIDIKMTNDGDFDFDQDLQLVSEIDEIKQALMILLKSRKGEFFADLGMGLDQRMLIGKDYDLNYVSSNINNALTQDERVASVIVNKIDVVGRKLYISFVATLENSETIEMEVALDD</sequence>
<dbReference type="AlphaFoldDB" id="A0A4Q2ABA3"/>
<dbReference type="InterPro" id="IPR020288">
    <property type="entry name" value="Sheath_initiator"/>
</dbReference>
<dbReference type="RefSeq" id="WP_004047545.1">
    <property type="nucleotide sequence ID" value="NZ_BDFM01000189.1"/>
</dbReference>
<dbReference type="Proteomes" id="UP000289316">
    <property type="component" value="Unassembled WGS sequence"/>
</dbReference>
<evidence type="ECO:0000313" key="1">
    <source>
        <dbReference type="EMBL" id="RXV66852.1"/>
    </source>
</evidence>
<accession>A0A4Q2ABA3</accession>